<dbReference type="EMBL" id="CM047903">
    <property type="protein sequence ID" value="KAJ0093610.1"/>
    <property type="molecule type" value="Genomic_DNA"/>
</dbReference>
<keyword evidence="2" id="KW-1185">Reference proteome</keyword>
<comment type="caution">
    <text evidence="1">The sequence shown here is derived from an EMBL/GenBank/DDBJ whole genome shotgun (WGS) entry which is preliminary data.</text>
</comment>
<reference evidence="2" key="1">
    <citation type="journal article" date="2023" name="G3 (Bethesda)">
        <title>Genome assembly and association tests identify interacting loci associated with vigor, precocity, and sex in interspecific pistachio rootstocks.</title>
        <authorList>
            <person name="Palmer W."/>
            <person name="Jacygrad E."/>
            <person name="Sagayaradj S."/>
            <person name="Cavanaugh K."/>
            <person name="Han R."/>
            <person name="Bertier L."/>
            <person name="Beede B."/>
            <person name="Kafkas S."/>
            <person name="Golino D."/>
            <person name="Preece J."/>
            <person name="Michelmore R."/>
        </authorList>
    </citation>
    <scope>NUCLEOTIDE SEQUENCE [LARGE SCALE GENOMIC DNA]</scope>
</reference>
<name>A0ACC1B3W6_9ROSI</name>
<evidence type="ECO:0000313" key="2">
    <source>
        <dbReference type="Proteomes" id="UP001164250"/>
    </source>
</evidence>
<proteinExistence type="predicted"/>
<protein>
    <submittedName>
        <fullName evidence="1">Uncharacterized protein</fullName>
    </submittedName>
</protein>
<gene>
    <name evidence="1" type="ORF">Patl1_25416</name>
</gene>
<evidence type="ECO:0000313" key="1">
    <source>
        <dbReference type="EMBL" id="KAJ0093610.1"/>
    </source>
</evidence>
<accession>A0ACC1B3W6</accession>
<sequence>MAGTKEERCVLASEILFDISKGRRTFLEAEEAEEILRPLKEPGNSFTKMCFGNRSFGGPEAEALEVMNIFSAALEGSNLESLILSNNALGEKGVHCGDEGALAISKVVNHSHLRAYLTEVYLSYLNLEDKGTIAIANALWKSSPLLEVLELAGNEFIADATAAIFACIEVKQHLTKLNSAETELVDEVALYI</sequence>
<organism evidence="1 2">
    <name type="scientific">Pistacia atlantica</name>
    <dbReference type="NCBI Taxonomy" id="434234"/>
    <lineage>
        <taxon>Eukaryota</taxon>
        <taxon>Viridiplantae</taxon>
        <taxon>Streptophyta</taxon>
        <taxon>Embryophyta</taxon>
        <taxon>Tracheophyta</taxon>
        <taxon>Spermatophyta</taxon>
        <taxon>Magnoliopsida</taxon>
        <taxon>eudicotyledons</taxon>
        <taxon>Gunneridae</taxon>
        <taxon>Pentapetalae</taxon>
        <taxon>rosids</taxon>
        <taxon>malvids</taxon>
        <taxon>Sapindales</taxon>
        <taxon>Anacardiaceae</taxon>
        <taxon>Pistacia</taxon>
    </lineage>
</organism>
<dbReference type="Proteomes" id="UP001164250">
    <property type="component" value="Chromosome 7"/>
</dbReference>